<comment type="caution">
    <text evidence="7">Lacks conserved residue(s) required for the propagation of feature annotation.</text>
</comment>
<dbReference type="PANTHER" id="PTHR43453">
    <property type="entry name" value="RRNA METHYLASE-LIKE"/>
    <property type="match status" value="1"/>
</dbReference>
<evidence type="ECO:0000313" key="10">
    <source>
        <dbReference type="Proteomes" id="UP001209229"/>
    </source>
</evidence>
<evidence type="ECO:0000256" key="6">
    <source>
        <dbReference type="ARBA" id="ARBA00022884"/>
    </source>
</evidence>
<dbReference type="Pfam" id="PF00588">
    <property type="entry name" value="SpoU_methylase"/>
    <property type="match status" value="1"/>
</dbReference>
<organism evidence="9 10">
    <name type="scientific">Plebeiibacterium sediminum</name>
    <dbReference type="NCBI Taxonomy" id="2992112"/>
    <lineage>
        <taxon>Bacteria</taxon>
        <taxon>Pseudomonadati</taxon>
        <taxon>Bacteroidota</taxon>
        <taxon>Bacteroidia</taxon>
        <taxon>Marinilabiliales</taxon>
        <taxon>Marinilabiliaceae</taxon>
        <taxon>Plebeiibacterium</taxon>
    </lineage>
</organism>
<feature type="binding site" evidence="7">
    <location>
        <position position="112"/>
    </location>
    <ligand>
        <name>S-adenosyl-L-methionine</name>
        <dbReference type="ChEBI" id="CHEBI:59789"/>
    </ligand>
</feature>
<evidence type="ECO:0000256" key="3">
    <source>
        <dbReference type="ARBA" id="ARBA00022679"/>
    </source>
</evidence>
<dbReference type="GO" id="GO:0002938">
    <property type="term" value="P:tRNA guanine ribose methylation"/>
    <property type="evidence" value="ECO:0007669"/>
    <property type="project" value="UniProtKB-UniRule"/>
</dbReference>
<evidence type="ECO:0000256" key="1">
    <source>
        <dbReference type="ARBA" id="ARBA00022555"/>
    </source>
</evidence>
<protein>
    <recommendedName>
        <fullName evidence="7">tRNA (guanosine(18)-2'-O)-methyltransferase</fullName>
        <ecNumber evidence="7">2.1.1.34</ecNumber>
    </recommendedName>
    <alternativeName>
        <fullName evidence="7">tRNA [Gm18] methyltransferase</fullName>
    </alternativeName>
</protein>
<comment type="catalytic activity">
    <reaction evidence="7">
        <text>guanosine(18) in tRNA + S-adenosyl-L-methionine = 2'-O-methylguanosine(18) in tRNA + S-adenosyl-L-homocysteine + H(+)</text>
        <dbReference type="Rhea" id="RHEA:20077"/>
        <dbReference type="Rhea" id="RHEA-COMP:10190"/>
        <dbReference type="Rhea" id="RHEA-COMP:10192"/>
        <dbReference type="ChEBI" id="CHEBI:15378"/>
        <dbReference type="ChEBI" id="CHEBI:57856"/>
        <dbReference type="ChEBI" id="CHEBI:59789"/>
        <dbReference type="ChEBI" id="CHEBI:74269"/>
        <dbReference type="ChEBI" id="CHEBI:74445"/>
        <dbReference type="EC" id="2.1.1.34"/>
    </reaction>
</comment>
<dbReference type="PANTHER" id="PTHR43453:SF1">
    <property type="entry name" value="TRNA_RRNA METHYLTRANSFERASE SPOU TYPE DOMAIN-CONTAINING PROTEIN"/>
    <property type="match status" value="1"/>
</dbReference>
<dbReference type="InterPro" id="IPR029028">
    <property type="entry name" value="Alpha/beta_knot_MTases"/>
</dbReference>
<keyword evidence="3 7" id="KW-0808">Transferase</keyword>
<dbReference type="AlphaFoldDB" id="A0AAE3M1B3"/>
<keyword evidence="5 7" id="KW-0819">tRNA processing</keyword>
<dbReference type="InterPro" id="IPR001537">
    <property type="entry name" value="SpoU_MeTrfase"/>
</dbReference>
<comment type="function">
    <text evidence="7">Catalyzes the 2'-O methylation of guanosine at position 18 in tRNA.</text>
</comment>
<keyword evidence="6 7" id="KW-0694">RNA-binding</keyword>
<dbReference type="GO" id="GO:0000049">
    <property type="term" value="F:tRNA binding"/>
    <property type="evidence" value="ECO:0007669"/>
    <property type="project" value="UniProtKB-UniRule"/>
</dbReference>
<dbReference type="SUPFAM" id="SSF75217">
    <property type="entry name" value="alpha/beta knot"/>
    <property type="match status" value="1"/>
</dbReference>
<dbReference type="CDD" id="cd18092">
    <property type="entry name" value="SpoU-like_TrmH"/>
    <property type="match status" value="1"/>
</dbReference>
<evidence type="ECO:0000313" key="9">
    <source>
        <dbReference type="EMBL" id="MCW3785471.1"/>
    </source>
</evidence>
<dbReference type="Proteomes" id="UP001209229">
    <property type="component" value="Unassembled WGS sequence"/>
</dbReference>
<accession>A0AAE3M1B3</accession>
<proteinExistence type="inferred from homology"/>
<dbReference type="InterPro" id="IPR033671">
    <property type="entry name" value="TrmH"/>
</dbReference>
<dbReference type="RefSeq" id="WP_301189042.1">
    <property type="nucleotide sequence ID" value="NZ_JAPDPJ010000003.1"/>
</dbReference>
<keyword evidence="10" id="KW-1185">Reference proteome</keyword>
<dbReference type="HAMAP" id="MF_02060">
    <property type="entry name" value="tRNA_methyltr_TrmH"/>
    <property type="match status" value="1"/>
</dbReference>
<comment type="similarity">
    <text evidence="7">Belongs to the class IV-like SAM-binding methyltransferase superfamily. RNA methyltransferase TrmH family.</text>
</comment>
<evidence type="ECO:0000256" key="4">
    <source>
        <dbReference type="ARBA" id="ARBA00022691"/>
    </source>
</evidence>
<evidence type="ECO:0000256" key="5">
    <source>
        <dbReference type="ARBA" id="ARBA00022694"/>
    </source>
</evidence>
<dbReference type="EC" id="2.1.1.34" evidence="7"/>
<evidence type="ECO:0000256" key="7">
    <source>
        <dbReference type="HAMAP-Rule" id="MF_02060"/>
    </source>
</evidence>
<reference evidence="9" key="1">
    <citation type="submission" date="2022-10" db="EMBL/GenBank/DDBJ databases">
        <authorList>
            <person name="Yu W.X."/>
        </authorList>
    </citation>
    <scope>NUCLEOTIDE SEQUENCE</scope>
    <source>
        <strain evidence="9">AAT</strain>
    </source>
</reference>
<evidence type="ECO:0000256" key="2">
    <source>
        <dbReference type="ARBA" id="ARBA00022603"/>
    </source>
</evidence>
<dbReference type="Gene3D" id="3.40.1280.10">
    <property type="match status" value="1"/>
</dbReference>
<comment type="caution">
    <text evidence="9">The sequence shown here is derived from an EMBL/GenBank/DDBJ whole genome shotgun (WGS) entry which is preliminary data.</text>
</comment>
<sequence>MKEELIKYLVENITENRNALFDKVIEDRTKYITVVLEDIFQPHNASAVLRSCDCFGIQDVHIIENRNKYNVNPDVALGSSKWLSMHRFNEQENNTREALRALKDQGYRIVATSPHTNDVELYDFDVTKGKAAIVFGTELTGISDIVKEEADEFVRIPMYGFTESFNISVSAALVLQHLAHQIRTSGVDWNLTLEEKQDLKLEWLRSTVKGAPLIEREFYKRRM</sequence>
<evidence type="ECO:0000259" key="8">
    <source>
        <dbReference type="Pfam" id="PF00588"/>
    </source>
</evidence>
<keyword evidence="2 7" id="KW-0489">Methyltransferase</keyword>
<gene>
    <name evidence="7" type="primary">trmH</name>
    <name evidence="9" type="ORF">OM075_03275</name>
</gene>
<feature type="binding site" evidence="7">
    <location>
        <position position="156"/>
    </location>
    <ligand>
        <name>S-adenosyl-L-methionine</name>
        <dbReference type="ChEBI" id="CHEBI:59789"/>
    </ligand>
</feature>
<keyword evidence="4 7" id="KW-0949">S-adenosyl-L-methionine</keyword>
<dbReference type="InterPro" id="IPR029026">
    <property type="entry name" value="tRNA_m1G_MTases_N"/>
</dbReference>
<feature type="domain" description="tRNA/rRNA methyltransferase SpoU type" evidence="8">
    <location>
        <begin position="32"/>
        <end position="175"/>
    </location>
</feature>
<dbReference type="EMBL" id="JAPDPJ010000003">
    <property type="protein sequence ID" value="MCW3785471.1"/>
    <property type="molecule type" value="Genomic_DNA"/>
</dbReference>
<name>A0AAE3M1B3_9BACT</name>
<keyword evidence="1 7" id="KW-0820">tRNA-binding</keyword>
<dbReference type="GO" id="GO:0141100">
    <property type="term" value="F:tRNA (guanine(18)-2'-O)-methyltransferase activity"/>
    <property type="evidence" value="ECO:0007669"/>
    <property type="project" value="UniProtKB-UniRule"/>
</dbReference>